<protein>
    <submittedName>
        <fullName evidence="3">Endo/exonuclease/phosphatase domain-containing protein</fullName>
    </submittedName>
</protein>
<evidence type="ECO:0000313" key="2">
    <source>
        <dbReference type="Proteomes" id="UP000267027"/>
    </source>
</evidence>
<dbReference type="Proteomes" id="UP000267027">
    <property type="component" value="Unassembled WGS sequence"/>
</dbReference>
<reference evidence="3" key="1">
    <citation type="submission" date="2017-02" db="UniProtKB">
        <authorList>
            <consortium name="WormBaseParasite"/>
        </authorList>
    </citation>
    <scope>IDENTIFICATION</scope>
</reference>
<dbReference type="AlphaFoldDB" id="A0A0R3PZQ8"/>
<dbReference type="WBParaSite" id="ACOC_0001207501-mRNA-1">
    <property type="protein sequence ID" value="ACOC_0001207501-mRNA-1"/>
    <property type="gene ID" value="ACOC_0001207501"/>
</dbReference>
<reference evidence="1 2" key="2">
    <citation type="submission" date="2018-11" db="EMBL/GenBank/DDBJ databases">
        <authorList>
            <consortium name="Pathogen Informatics"/>
        </authorList>
    </citation>
    <scope>NUCLEOTIDE SEQUENCE [LARGE SCALE GENOMIC DNA]</scope>
    <source>
        <strain evidence="1 2">Costa Rica</strain>
    </source>
</reference>
<organism evidence="3">
    <name type="scientific">Angiostrongylus costaricensis</name>
    <name type="common">Nematode worm</name>
    <dbReference type="NCBI Taxonomy" id="334426"/>
    <lineage>
        <taxon>Eukaryota</taxon>
        <taxon>Metazoa</taxon>
        <taxon>Ecdysozoa</taxon>
        <taxon>Nematoda</taxon>
        <taxon>Chromadorea</taxon>
        <taxon>Rhabditida</taxon>
        <taxon>Rhabditina</taxon>
        <taxon>Rhabditomorpha</taxon>
        <taxon>Strongyloidea</taxon>
        <taxon>Metastrongylidae</taxon>
        <taxon>Angiostrongylus</taxon>
    </lineage>
</organism>
<evidence type="ECO:0000313" key="3">
    <source>
        <dbReference type="WBParaSite" id="ACOC_0001207501-mRNA-1"/>
    </source>
</evidence>
<dbReference type="EMBL" id="UYYA01004888">
    <property type="protein sequence ID" value="VDM63661.1"/>
    <property type="molecule type" value="Genomic_DNA"/>
</dbReference>
<accession>A0A0R3PZQ8</accession>
<name>A0A0R3PZQ8_ANGCS</name>
<evidence type="ECO:0000313" key="1">
    <source>
        <dbReference type="EMBL" id="VDM63661.1"/>
    </source>
</evidence>
<gene>
    <name evidence="1" type="ORF">ACOC_LOCUS12076</name>
</gene>
<proteinExistence type="predicted"/>
<keyword evidence="2" id="KW-1185">Reference proteome</keyword>
<sequence length="109" mass="12372">MHKELEMQSHALINRNGRLKTCGTIPALTIFVANAPTSSFGEDEVQGIYMGLEKFCREDHTFSNVIIGDFNGKDGPRKTSEEHWHPQIRMGRAGLAAVWVYHDDQNQSW</sequence>